<feature type="domain" description="EthD" evidence="1">
    <location>
        <begin position="11"/>
        <end position="86"/>
    </location>
</feature>
<dbReference type="GO" id="GO:0016491">
    <property type="term" value="F:oxidoreductase activity"/>
    <property type="evidence" value="ECO:0007669"/>
    <property type="project" value="InterPro"/>
</dbReference>
<protein>
    <submittedName>
        <fullName evidence="2">EthD family reductase</fullName>
    </submittedName>
</protein>
<proteinExistence type="predicted"/>
<gene>
    <name evidence="2" type="ORF">E1I69_22355</name>
</gene>
<evidence type="ECO:0000313" key="2">
    <source>
        <dbReference type="EMBL" id="THE09457.1"/>
    </source>
</evidence>
<dbReference type="InterPro" id="IPR011008">
    <property type="entry name" value="Dimeric_a/b-barrel"/>
</dbReference>
<organism evidence="2 3">
    <name type="scientific">Bacillus timonensis</name>
    <dbReference type="NCBI Taxonomy" id="1033734"/>
    <lineage>
        <taxon>Bacteria</taxon>
        <taxon>Bacillati</taxon>
        <taxon>Bacillota</taxon>
        <taxon>Bacilli</taxon>
        <taxon>Bacillales</taxon>
        <taxon>Bacillaceae</taxon>
        <taxon>Bacillus</taxon>
    </lineage>
</organism>
<dbReference type="InterPro" id="IPR009799">
    <property type="entry name" value="EthD_dom"/>
</dbReference>
<evidence type="ECO:0000313" key="3">
    <source>
        <dbReference type="Proteomes" id="UP000306477"/>
    </source>
</evidence>
<sequence>MAKMIIMYEEPKDKEAFDKHYYDVHVPLGRKIPNIIKDSVHRVVDSQNTNLNLYLITVLEFENIEKLTEAFSSPEAKEAEADGPNLFQYLHTPPIITIVE</sequence>
<comment type="caution">
    <text evidence="2">The sequence shown here is derived from an EMBL/GenBank/DDBJ whole genome shotgun (WGS) entry which is preliminary data.</text>
</comment>
<dbReference type="Pfam" id="PF07110">
    <property type="entry name" value="EthD"/>
    <property type="match status" value="1"/>
</dbReference>
<accession>A0A4S3PJ64</accession>
<evidence type="ECO:0000259" key="1">
    <source>
        <dbReference type="Pfam" id="PF07110"/>
    </source>
</evidence>
<dbReference type="SUPFAM" id="SSF54909">
    <property type="entry name" value="Dimeric alpha+beta barrel"/>
    <property type="match status" value="1"/>
</dbReference>
<dbReference type="NCBIfam" id="TIGR02118">
    <property type="entry name" value="EthD family reductase"/>
    <property type="match status" value="1"/>
</dbReference>
<dbReference type="OrthoDB" id="5294870at2"/>
<reference evidence="2 3" key="1">
    <citation type="journal article" date="2019" name="Indoor Air">
        <title>Impacts of indoor surface finishes on bacterial viability.</title>
        <authorList>
            <person name="Hu J."/>
            <person name="Maamar S.B."/>
            <person name="Glawe A.J."/>
            <person name="Gottel N."/>
            <person name="Gilbert J.A."/>
            <person name="Hartmann E.M."/>
        </authorList>
    </citation>
    <scope>NUCLEOTIDE SEQUENCE [LARGE SCALE GENOMIC DNA]</scope>
    <source>
        <strain evidence="2 3">AF060A6</strain>
    </source>
</reference>
<dbReference type="Proteomes" id="UP000306477">
    <property type="component" value="Unassembled WGS sequence"/>
</dbReference>
<dbReference type="EMBL" id="SLUB01000078">
    <property type="protein sequence ID" value="THE09457.1"/>
    <property type="molecule type" value="Genomic_DNA"/>
</dbReference>
<keyword evidence="3" id="KW-1185">Reference proteome</keyword>
<dbReference type="STRING" id="1033734.GCA_000285535_00155"/>
<dbReference type="AlphaFoldDB" id="A0A4S3PJ64"/>
<dbReference type="Gene3D" id="3.30.70.100">
    <property type="match status" value="1"/>
</dbReference>
<name>A0A4S3PJ64_9BACI</name>